<dbReference type="Gene3D" id="1.20.120.530">
    <property type="entry name" value="GntR ligand-binding domain-like"/>
    <property type="match status" value="1"/>
</dbReference>
<dbReference type="GO" id="GO:0003677">
    <property type="term" value="F:DNA binding"/>
    <property type="evidence" value="ECO:0007669"/>
    <property type="project" value="UniProtKB-KW"/>
</dbReference>
<dbReference type="GO" id="GO:0003700">
    <property type="term" value="F:DNA-binding transcription factor activity"/>
    <property type="evidence" value="ECO:0007669"/>
    <property type="project" value="InterPro"/>
</dbReference>
<feature type="domain" description="HTH gntR-type" evidence="4">
    <location>
        <begin position="10"/>
        <end position="77"/>
    </location>
</feature>
<dbReference type="Proteomes" id="UP000199568">
    <property type="component" value="Unassembled WGS sequence"/>
</dbReference>
<dbReference type="SUPFAM" id="SSF46785">
    <property type="entry name" value="Winged helix' DNA-binding domain"/>
    <property type="match status" value="1"/>
</dbReference>
<evidence type="ECO:0000256" key="1">
    <source>
        <dbReference type="ARBA" id="ARBA00023015"/>
    </source>
</evidence>
<dbReference type="InterPro" id="IPR011711">
    <property type="entry name" value="GntR_C"/>
</dbReference>
<sequence>MTGIKHYKANTIAEDVYKNLEKDILNLTIKPGQILTEQDICERYNISRTPSRDVLQRLNNSGLVVTIPYKANYVSLLDMDRIHQFIYMRIAIETMVIRDAIKMLDDRLVAGLEYNLKLQEALLKSDFTTEEFYKIDGELHKVWFKATNKLIVWEQIQKLQVHYTRFRMLDIVAVKNFQAIYEDHVELVDIIKNKKIDCIEAFVNKHLNSGIERLGHRIYTEFADYFIHDKDIND</sequence>
<dbReference type="InterPro" id="IPR036390">
    <property type="entry name" value="WH_DNA-bd_sf"/>
</dbReference>
<dbReference type="Pfam" id="PF00392">
    <property type="entry name" value="GntR"/>
    <property type="match status" value="1"/>
</dbReference>
<gene>
    <name evidence="5" type="ORF">SAMN05660297_02241</name>
</gene>
<name>A0A1I0E119_9FIRM</name>
<keyword evidence="2 5" id="KW-0238">DNA-binding</keyword>
<accession>A0A1I0E119</accession>
<dbReference type="OrthoDB" id="389878at2"/>
<dbReference type="InterPro" id="IPR008920">
    <property type="entry name" value="TF_FadR/GntR_C"/>
</dbReference>
<evidence type="ECO:0000256" key="3">
    <source>
        <dbReference type="ARBA" id="ARBA00023163"/>
    </source>
</evidence>
<evidence type="ECO:0000313" key="5">
    <source>
        <dbReference type="EMBL" id="SET38290.1"/>
    </source>
</evidence>
<evidence type="ECO:0000256" key="2">
    <source>
        <dbReference type="ARBA" id="ARBA00023125"/>
    </source>
</evidence>
<dbReference type="Pfam" id="PF07729">
    <property type="entry name" value="FCD"/>
    <property type="match status" value="1"/>
</dbReference>
<dbReference type="SMART" id="SM00345">
    <property type="entry name" value="HTH_GNTR"/>
    <property type="match status" value="1"/>
</dbReference>
<protein>
    <submittedName>
        <fullName evidence="5">DNA-binding transcriptional regulator, GntR family</fullName>
    </submittedName>
</protein>
<dbReference type="InterPro" id="IPR036388">
    <property type="entry name" value="WH-like_DNA-bd_sf"/>
</dbReference>
<dbReference type="AlphaFoldDB" id="A0A1I0E119"/>
<keyword evidence="1" id="KW-0805">Transcription regulation</keyword>
<dbReference type="Gene3D" id="1.10.10.10">
    <property type="entry name" value="Winged helix-like DNA-binding domain superfamily/Winged helix DNA-binding domain"/>
    <property type="match status" value="1"/>
</dbReference>
<organism evidence="5 6">
    <name type="scientific">Natronincola peptidivorans</name>
    <dbReference type="NCBI Taxonomy" id="426128"/>
    <lineage>
        <taxon>Bacteria</taxon>
        <taxon>Bacillati</taxon>
        <taxon>Bacillota</taxon>
        <taxon>Clostridia</taxon>
        <taxon>Peptostreptococcales</taxon>
        <taxon>Natronincolaceae</taxon>
        <taxon>Natronincola</taxon>
    </lineage>
</organism>
<keyword evidence="6" id="KW-1185">Reference proteome</keyword>
<evidence type="ECO:0000259" key="4">
    <source>
        <dbReference type="PROSITE" id="PS50949"/>
    </source>
</evidence>
<dbReference type="InterPro" id="IPR000524">
    <property type="entry name" value="Tscrpt_reg_HTH_GntR"/>
</dbReference>
<dbReference type="PROSITE" id="PS50949">
    <property type="entry name" value="HTH_GNTR"/>
    <property type="match status" value="1"/>
</dbReference>
<evidence type="ECO:0000313" key="6">
    <source>
        <dbReference type="Proteomes" id="UP000199568"/>
    </source>
</evidence>
<reference evidence="5 6" key="1">
    <citation type="submission" date="2016-10" db="EMBL/GenBank/DDBJ databases">
        <authorList>
            <person name="de Groot N.N."/>
        </authorList>
    </citation>
    <scope>NUCLEOTIDE SEQUENCE [LARGE SCALE GENOMIC DNA]</scope>
    <source>
        <strain evidence="5 6">DSM 18979</strain>
    </source>
</reference>
<dbReference type="STRING" id="426128.SAMN05660297_02241"/>
<dbReference type="SUPFAM" id="SSF48008">
    <property type="entry name" value="GntR ligand-binding domain-like"/>
    <property type="match status" value="1"/>
</dbReference>
<dbReference type="PANTHER" id="PTHR43537">
    <property type="entry name" value="TRANSCRIPTIONAL REGULATOR, GNTR FAMILY"/>
    <property type="match status" value="1"/>
</dbReference>
<keyword evidence="3" id="KW-0804">Transcription</keyword>
<dbReference type="PANTHER" id="PTHR43537:SF24">
    <property type="entry name" value="GLUCONATE OPERON TRANSCRIPTIONAL REPRESSOR"/>
    <property type="match status" value="1"/>
</dbReference>
<dbReference type="RefSeq" id="WP_090443808.1">
    <property type="nucleotide sequence ID" value="NZ_FOHU01000009.1"/>
</dbReference>
<dbReference type="EMBL" id="FOHU01000009">
    <property type="protein sequence ID" value="SET38290.1"/>
    <property type="molecule type" value="Genomic_DNA"/>
</dbReference>
<proteinExistence type="predicted"/>
<dbReference type="CDD" id="cd07377">
    <property type="entry name" value="WHTH_GntR"/>
    <property type="match status" value="1"/>
</dbReference>